<accession>A0A2W4UP58</accession>
<dbReference type="Pfam" id="PF03364">
    <property type="entry name" value="Polyketide_cyc"/>
    <property type="match status" value="1"/>
</dbReference>
<dbReference type="InterPro" id="IPR005031">
    <property type="entry name" value="COQ10_START"/>
</dbReference>
<dbReference type="PANTHER" id="PTHR34060">
    <property type="entry name" value="POLYKETIDE CYCLASE / DEHYDRASE AND LIPID TRANSPORT PROTEIN"/>
    <property type="match status" value="1"/>
</dbReference>
<dbReference type="PANTHER" id="PTHR34060:SF1">
    <property type="entry name" value="POLYKETIDE CYCLASE _ DEHYDRASE AND LIPID TRANSPORT PROTEIN"/>
    <property type="match status" value="1"/>
</dbReference>
<dbReference type="AlphaFoldDB" id="A0A2W4UP58"/>
<feature type="domain" description="Coenzyme Q-binding protein COQ10 START" evidence="1">
    <location>
        <begin position="38"/>
        <end position="161"/>
    </location>
</feature>
<dbReference type="SUPFAM" id="SSF55961">
    <property type="entry name" value="Bet v1-like"/>
    <property type="match status" value="1"/>
</dbReference>
<sequence length="173" mass="19546">MQANSPSIDSLAASAEDVEISTEKRSNRERRILASVIIPQPVEQVWQVITDYEHLADFIPNLTQSTLLPSSEGRIRLEQVGAQCFLKFKFCARVVLEMTENFPSQLAFTMSEGDFKQFDGTWKLQPTEQGTQLSYEVSVKPPRAMPVALIEHHLCRSITTNLLAIRQHSMKLA</sequence>
<dbReference type="CDD" id="cd08866">
    <property type="entry name" value="SRPBCC_11"/>
    <property type="match status" value="1"/>
</dbReference>
<gene>
    <name evidence="2" type="ORF">DCF25_01380</name>
</gene>
<dbReference type="EMBL" id="QBMC01000004">
    <property type="protein sequence ID" value="PZO23106.1"/>
    <property type="molecule type" value="Genomic_DNA"/>
</dbReference>
<dbReference type="InterPro" id="IPR023393">
    <property type="entry name" value="START-like_dom_sf"/>
</dbReference>
<evidence type="ECO:0000313" key="3">
    <source>
        <dbReference type="Proteomes" id="UP000249354"/>
    </source>
</evidence>
<protein>
    <submittedName>
        <fullName evidence="2">Cyclase</fullName>
    </submittedName>
</protein>
<reference evidence="2 3" key="2">
    <citation type="submission" date="2018-06" db="EMBL/GenBank/DDBJ databases">
        <title>Metagenomic assembly of (sub)arctic Cyanobacteria and their associated microbiome from non-axenic cultures.</title>
        <authorList>
            <person name="Baurain D."/>
        </authorList>
    </citation>
    <scope>NUCLEOTIDE SEQUENCE [LARGE SCALE GENOMIC DNA]</scope>
    <source>
        <strain evidence="2">ULC129bin1</strain>
    </source>
</reference>
<comment type="caution">
    <text evidence="2">The sequence shown here is derived from an EMBL/GenBank/DDBJ whole genome shotgun (WGS) entry which is preliminary data.</text>
</comment>
<name>A0A2W4UP58_9CYAN</name>
<reference evidence="3" key="1">
    <citation type="submission" date="2018-04" db="EMBL/GenBank/DDBJ databases">
        <authorList>
            <person name="Cornet L."/>
        </authorList>
    </citation>
    <scope>NUCLEOTIDE SEQUENCE [LARGE SCALE GENOMIC DNA]</scope>
</reference>
<dbReference type="Proteomes" id="UP000249354">
    <property type="component" value="Unassembled WGS sequence"/>
</dbReference>
<dbReference type="Gene3D" id="3.30.530.20">
    <property type="match status" value="1"/>
</dbReference>
<organism evidence="2 3">
    <name type="scientific">Leptolyngbya foveolarum</name>
    <dbReference type="NCBI Taxonomy" id="47253"/>
    <lineage>
        <taxon>Bacteria</taxon>
        <taxon>Bacillati</taxon>
        <taxon>Cyanobacteriota</taxon>
        <taxon>Cyanophyceae</taxon>
        <taxon>Leptolyngbyales</taxon>
        <taxon>Leptolyngbyaceae</taxon>
        <taxon>Leptolyngbya group</taxon>
        <taxon>Leptolyngbya</taxon>
    </lineage>
</organism>
<evidence type="ECO:0000313" key="2">
    <source>
        <dbReference type="EMBL" id="PZO23106.1"/>
    </source>
</evidence>
<proteinExistence type="predicted"/>
<evidence type="ECO:0000259" key="1">
    <source>
        <dbReference type="Pfam" id="PF03364"/>
    </source>
</evidence>